<name>A0A833JFE1_9BACT</name>
<gene>
    <name evidence="7 9" type="primary">gloB</name>
    <name evidence="9" type="ORF">GCL57_08435</name>
</gene>
<dbReference type="Gene3D" id="3.60.15.10">
    <property type="entry name" value="Ribonuclease Z/Hydroxyacylglutathione hydrolase-like"/>
    <property type="match status" value="1"/>
</dbReference>
<comment type="similarity">
    <text evidence="3 7">Belongs to the metallo-beta-lactamase superfamily. Glyoxalase II family.</text>
</comment>
<proteinExistence type="inferred from homology"/>
<evidence type="ECO:0000256" key="5">
    <source>
        <dbReference type="ARBA" id="ARBA00022801"/>
    </source>
</evidence>
<dbReference type="UniPathway" id="UPA00619">
    <property type="reaction ID" value="UER00676"/>
</dbReference>
<feature type="binding site" evidence="7">
    <location>
        <position position="174"/>
    </location>
    <ligand>
        <name>Zn(2+)</name>
        <dbReference type="ChEBI" id="CHEBI:29105"/>
        <label>2</label>
    </ligand>
</feature>
<dbReference type="Pfam" id="PF00753">
    <property type="entry name" value="Lactamase_B"/>
    <property type="match status" value="1"/>
</dbReference>
<comment type="pathway">
    <text evidence="2 7">Secondary metabolite metabolism; methylglyoxal degradation; (R)-lactate from methylglyoxal: step 2/2.</text>
</comment>
<protein>
    <recommendedName>
        <fullName evidence="7">Hydroxyacylglutathione hydrolase</fullName>
        <ecNumber evidence="7">3.1.2.6</ecNumber>
    </recommendedName>
    <alternativeName>
        <fullName evidence="7">Glyoxalase II</fullName>
        <shortName evidence="7">Glx II</shortName>
    </alternativeName>
</protein>
<dbReference type="InterPro" id="IPR032282">
    <property type="entry name" value="HAGH_C"/>
</dbReference>
<dbReference type="GO" id="GO:0004416">
    <property type="term" value="F:hydroxyacylglutathione hydrolase activity"/>
    <property type="evidence" value="ECO:0007669"/>
    <property type="project" value="UniProtKB-UniRule"/>
</dbReference>
<reference evidence="9 10" key="1">
    <citation type="submission" date="2019-10" db="EMBL/GenBank/DDBJ databases">
        <title>New genus of Silvanigrellaceae.</title>
        <authorList>
            <person name="Pitt A."/>
            <person name="Hahn M.W."/>
        </authorList>
    </citation>
    <scope>NUCLEOTIDE SEQUENCE [LARGE SCALE GENOMIC DNA]</scope>
    <source>
        <strain evidence="9 10">33A1-SZDP</strain>
    </source>
</reference>
<comment type="caution">
    <text evidence="9">The sequence shown here is derived from an EMBL/GenBank/DDBJ whole genome shotgun (WGS) entry which is preliminary data.</text>
</comment>
<evidence type="ECO:0000256" key="6">
    <source>
        <dbReference type="ARBA" id="ARBA00022833"/>
    </source>
</evidence>
<dbReference type="AlphaFoldDB" id="A0A833JFE1"/>
<dbReference type="InterPro" id="IPR001279">
    <property type="entry name" value="Metallo-B-lactamas"/>
</dbReference>
<dbReference type="Proteomes" id="UP000442694">
    <property type="component" value="Unassembled WGS sequence"/>
</dbReference>
<dbReference type="InterPro" id="IPR035680">
    <property type="entry name" value="Clx_II_MBL"/>
</dbReference>
<keyword evidence="5 7" id="KW-0378">Hydrolase</keyword>
<evidence type="ECO:0000256" key="3">
    <source>
        <dbReference type="ARBA" id="ARBA00006759"/>
    </source>
</evidence>
<feature type="binding site" evidence="7">
    <location>
        <position position="135"/>
    </location>
    <ligand>
        <name>Zn(2+)</name>
        <dbReference type="ChEBI" id="CHEBI:29105"/>
        <label>1</label>
    </ligand>
</feature>
<accession>A0A833JFE1</accession>
<sequence length="263" mass="30461">MKIELLPALNDNYIFILIDEFKQEAAVIDPAEADPVLAYLKNENLILTKIFNTHHHADHIGGNKKLSKYFPDVEIYASANDSGRIGKQDYFLKHGDKIQFANEVALVYFVPGHTIGHICYHFSLKSGENHLFIGDTIFSGGCGKIFEGTFEQMFSSLKFIRDNIPDYTYIWCAHEYTLENYLILEQLEPDNLKIKNKIHELYVLKQKQLPSIPFQLSDEKNVSSFLRWDDPELRKVLSTKDDLETFIAVRKYRDNPPKIKIPF</sequence>
<feature type="binding site" evidence="7">
    <location>
        <position position="58"/>
    </location>
    <ligand>
        <name>Zn(2+)</name>
        <dbReference type="ChEBI" id="CHEBI:29105"/>
        <label>2</label>
    </ligand>
</feature>
<evidence type="ECO:0000256" key="4">
    <source>
        <dbReference type="ARBA" id="ARBA00022723"/>
    </source>
</evidence>
<evidence type="ECO:0000313" key="10">
    <source>
        <dbReference type="Proteomes" id="UP000442694"/>
    </source>
</evidence>
<evidence type="ECO:0000256" key="1">
    <source>
        <dbReference type="ARBA" id="ARBA00001623"/>
    </source>
</evidence>
<dbReference type="SMART" id="SM00849">
    <property type="entry name" value="Lactamase_B"/>
    <property type="match status" value="1"/>
</dbReference>
<feature type="binding site" evidence="7">
    <location>
        <position position="56"/>
    </location>
    <ligand>
        <name>Zn(2+)</name>
        <dbReference type="ChEBI" id="CHEBI:29105"/>
        <label>1</label>
    </ligand>
</feature>
<keyword evidence="10" id="KW-1185">Reference proteome</keyword>
<dbReference type="PANTHER" id="PTHR43705:SF1">
    <property type="entry name" value="HYDROXYACYLGLUTATHIONE HYDROLASE GLOB"/>
    <property type="match status" value="1"/>
</dbReference>
<feature type="binding site" evidence="7">
    <location>
        <position position="54"/>
    </location>
    <ligand>
        <name>Zn(2+)</name>
        <dbReference type="ChEBI" id="CHEBI:29105"/>
        <label>1</label>
    </ligand>
</feature>
<dbReference type="GO" id="GO:0019243">
    <property type="term" value="P:methylglyoxal catabolic process to D-lactate via S-lactoyl-glutathione"/>
    <property type="evidence" value="ECO:0007669"/>
    <property type="project" value="UniProtKB-UniRule"/>
</dbReference>
<comment type="catalytic activity">
    <reaction evidence="1 7">
        <text>an S-(2-hydroxyacyl)glutathione + H2O = a 2-hydroxy carboxylate + glutathione + H(+)</text>
        <dbReference type="Rhea" id="RHEA:21864"/>
        <dbReference type="ChEBI" id="CHEBI:15377"/>
        <dbReference type="ChEBI" id="CHEBI:15378"/>
        <dbReference type="ChEBI" id="CHEBI:57925"/>
        <dbReference type="ChEBI" id="CHEBI:58896"/>
        <dbReference type="ChEBI" id="CHEBI:71261"/>
        <dbReference type="EC" id="3.1.2.6"/>
    </reaction>
</comment>
<dbReference type="NCBIfam" id="TIGR03413">
    <property type="entry name" value="GSH_gloB"/>
    <property type="match status" value="1"/>
</dbReference>
<comment type="function">
    <text evidence="7">Thiolesterase that catalyzes the hydrolysis of S-D-lactoyl-glutathione to form glutathione and D-lactic acid.</text>
</comment>
<dbReference type="EMBL" id="WFLN01000006">
    <property type="protein sequence ID" value="KAB8030985.1"/>
    <property type="molecule type" value="Genomic_DNA"/>
</dbReference>
<dbReference type="EC" id="3.1.2.6" evidence="7"/>
<comment type="cofactor">
    <cofactor evidence="7">
        <name>Zn(2+)</name>
        <dbReference type="ChEBI" id="CHEBI:29105"/>
    </cofactor>
    <text evidence="7">Binds 2 Zn(2+) ions per subunit.</text>
</comment>
<dbReference type="HAMAP" id="MF_01374">
    <property type="entry name" value="Glyoxalase_2"/>
    <property type="match status" value="1"/>
</dbReference>
<keyword evidence="4 7" id="KW-0479">Metal-binding</keyword>
<dbReference type="InterPro" id="IPR050110">
    <property type="entry name" value="Glyoxalase_II_hydrolase"/>
</dbReference>
<keyword evidence="6 7" id="KW-0862">Zinc</keyword>
<dbReference type="InterPro" id="IPR017782">
    <property type="entry name" value="Hydroxyacylglutathione_Hdrlase"/>
</dbReference>
<evidence type="ECO:0000313" key="9">
    <source>
        <dbReference type="EMBL" id="KAB8030985.1"/>
    </source>
</evidence>
<feature type="domain" description="Metallo-beta-lactamase" evidence="8">
    <location>
        <begin position="11"/>
        <end position="174"/>
    </location>
</feature>
<dbReference type="GO" id="GO:0046872">
    <property type="term" value="F:metal ion binding"/>
    <property type="evidence" value="ECO:0007669"/>
    <property type="project" value="UniProtKB-KW"/>
</dbReference>
<organism evidence="9 10">
    <name type="scientific">Fluviispira multicolorata</name>
    <dbReference type="NCBI Taxonomy" id="2654512"/>
    <lineage>
        <taxon>Bacteria</taxon>
        <taxon>Pseudomonadati</taxon>
        <taxon>Bdellovibrionota</taxon>
        <taxon>Oligoflexia</taxon>
        <taxon>Silvanigrellales</taxon>
        <taxon>Silvanigrellaceae</taxon>
        <taxon>Fluviispira</taxon>
    </lineage>
</organism>
<feature type="binding site" evidence="7">
    <location>
        <position position="135"/>
    </location>
    <ligand>
        <name>Zn(2+)</name>
        <dbReference type="ChEBI" id="CHEBI:29105"/>
        <label>2</label>
    </ligand>
</feature>
<evidence type="ECO:0000259" key="8">
    <source>
        <dbReference type="SMART" id="SM00849"/>
    </source>
</evidence>
<dbReference type="InterPro" id="IPR036866">
    <property type="entry name" value="RibonucZ/Hydroxyglut_hydro"/>
</dbReference>
<evidence type="ECO:0000256" key="7">
    <source>
        <dbReference type="HAMAP-Rule" id="MF_01374"/>
    </source>
</evidence>
<comment type="subunit">
    <text evidence="7">Monomer.</text>
</comment>
<evidence type="ECO:0000256" key="2">
    <source>
        <dbReference type="ARBA" id="ARBA00004963"/>
    </source>
</evidence>
<dbReference type="PIRSF" id="PIRSF005457">
    <property type="entry name" value="Glx"/>
    <property type="match status" value="1"/>
</dbReference>
<dbReference type="PANTHER" id="PTHR43705">
    <property type="entry name" value="HYDROXYACYLGLUTATHIONE HYDROLASE"/>
    <property type="match status" value="1"/>
</dbReference>
<feature type="binding site" evidence="7">
    <location>
        <position position="59"/>
    </location>
    <ligand>
        <name>Zn(2+)</name>
        <dbReference type="ChEBI" id="CHEBI:29105"/>
        <label>2</label>
    </ligand>
</feature>
<feature type="binding site" evidence="7">
    <location>
        <position position="113"/>
    </location>
    <ligand>
        <name>Zn(2+)</name>
        <dbReference type="ChEBI" id="CHEBI:29105"/>
        <label>1</label>
    </ligand>
</feature>
<dbReference type="Pfam" id="PF16123">
    <property type="entry name" value="HAGH_C"/>
    <property type="match status" value="1"/>
</dbReference>
<dbReference type="RefSeq" id="WP_152212911.1">
    <property type="nucleotide sequence ID" value="NZ_WFLN01000006.1"/>
</dbReference>
<dbReference type="SUPFAM" id="SSF56281">
    <property type="entry name" value="Metallo-hydrolase/oxidoreductase"/>
    <property type="match status" value="1"/>
</dbReference>
<dbReference type="CDD" id="cd07723">
    <property type="entry name" value="hydroxyacylglutathione_hydrolase_MBL-fold"/>
    <property type="match status" value="1"/>
</dbReference>